<dbReference type="EMBL" id="CP008796">
    <property type="protein sequence ID" value="AIH04417.1"/>
    <property type="molecule type" value="Genomic_DNA"/>
</dbReference>
<dbReference type="GO" id="GO:0071555">
    <property type="term" value="P:cell wall organization"/>
    <property type="evidence" value="ECO:0007669"/>
    <property type="project" value="UniProtKB-KW"/>
</dbReference>
<feature type="binding site" evidence="12">
    <location>
        <position position="311"/>
    </location>
    <ligand>
        <name>UDP-N-acetyl-alpha-D-glucosamine</name>
        <dbReference type="ChEBI" id="CHEBI:57705"/>
    </ligand>
</feature>
<dbReference type="UniPathway" id="UPA00219"/>
<keyword evidence="12" id="KW-0670">Pyruvate</keyword>
<evidence type="ECO:0000256" key="6">
    <source>
        <dbReference type="ARBA" id="ARBA00022960"/>
    </source>
</evidence>
<dbReference type="Gene3D" id="3.65.10.10">
    <property type="entry name" value="Enolpyruvate transferase domain"/>
    <property type="match status" value="2"/>
</dbReference>
<dbReference type="NCBIfam" id="NF006873">
    <property type="entry name" value="PRK09369.1"/>
    <property type="match status" value="1"/>
</dbReference>
<comment type="similarity">
    <text evidence="10 12">Belongs to the EPSP synthase family. MurA subfamily.</text>
</comment>
<comment type="function">
    <text evidence="12">Cell wall formation. Adds enolpyruvyl to UDP-N-acetylglucosamine.</text>
</comment>
<keyword evidence="9 12" id="KW-0961">Cell wall biogenesis/degradation</keyword>
<dbReference type="CDD" id="cd01555">
    <property type="entry name" value="UdpNAET"/>
    <property type="match status" value="1"/>
</dbReference>
<dbReference type="GO" id="GO:0008760">
    <property type="term" value="F:UDP-N-acetylglucosamine 1-carboxyvinyltransferase activity"/>
    <property type="evidence" value="ECO:0007669"/>
    <property type="project" value="UniProtKB-UniRule"/>
</dbReference>
<dbReference type="GO" id="GO:0009252">
    <property type="term" value="P:peptidoglycan biosynthetic process"/>
    <property type="evidence" value="ECO:0007669"/>
    <property type="project" value="UniProtKB-UniRule"/>
</dbReference>
<dbReference type="GO" id="GO:0005737">
    <property type="term" value="C:cytoplasm"/>
    <property type="evidence" value="ECO:0007669"/>
    <property type="project" value="UniProtKB-SubCell"/>
</dbReference>
<keyword evidence="7 12" id="KW-0573">Peptidoglycan synthesis</keyword>
<dbReference type="PANTHER" id="PTHR43783:SF1">
    <property type="entry name" value="UDP-N-ACETYLGLUCOSAMINE 1-CARBOXYVINYLTRANSFERASE"/>
    <property type="match status" value="1"/>
</dbReference>
<evidence type="ECO:0000256" key="9">
    <source>
        <dbReference type="ARBA" id="ARBA00023316"/>
    </source>
</evidence>
<dbReference type="InterPro" id="IPR001986">
    <property type="entry name" value="Enolpyruvate_Tfrase_dom"/>
</dbReference>
<dbReference type="InterPro" id="IPR036968">
    <property type="entry name" value="Enolpyruvate_Tfrase_sf"/>
</dbReference>
<feature type="modified residue" description="2-(S-cysteinyl)pyruvic acid O-phosphothioketal" evidence="12">
    <location>
        <position position="121"/>
    </location>
</feature>
<dbReference type="OrthoDB" id="9803760at2"/>
<evidence type="ECO:0000256" key="7">
    <source>
        <dbReference type="ARBA" id="ARBA00022984"/>
    </source>
</evidence>
<dbReference type="KEGG" id="tcm:HL41_06640"/>
<keyword evidence="8 12" id="KW-0131">Cell cycle</keyword>
<dbReference type="HOGENOM" id="CLU_027387_0_0_0"/>
<dbReference type="AlphaFoldDB" id="A0A075X097"/>
<evidence type="ECO:0000256" key="8">
    <source>
        <dbReference type="ARBA" id="ARBA00023306"/>
    </source>
</evidence>
<dbReference type="HAMAP" id="MF_00111">
    <property type="entry name" value="MurA"/>
    <property type="match status" value="1"/>
</dbReference>
<feature type="binding site" evidence="12">
    <location>
        <begin position="126"/>
        <end position="130"/>
    </location>
    <ligand>
        <name>UDP-N-acetyl-alpha-D-glucosamine</name>
        <dbReference type="ChEBI" id="CHEBI:57705"/>
    </ligand>
</feature>
<keyword evidence="4 12" id="KW-0132">Cell division</keyword>
<dbReference type="NCBIfam" id="TIGR01072">
    <property type="entry name" value="murA"/>
    <property type="match status" value="1"/>
</dbReference>
<dbReference type="GO" id="GO:0051301">
    <property type="term" value="P:cell division"/>
    <property type="evidence" value="ECO:0007669"/>
    <property type="project" value="UniProtKB-KW"/>
</dbReference>
<comment type="subcellular location">
    <subcellularLocation>
        <location evidence="1 12">Cytoplasm</location>
    </subcellularLocation>
</comment>
<evidence type="ECO:0000256" key="2">
    <source>
        <dbReference type="ARBA" id="ARBA00004752"/>
    </source>
</evidence>
<evidence type="ECO:0000256" key="5">
    <source>
        <dbReference type="ARBA" id="ARBA00022679"/>
    </source>
</evidence>
<dbReference type="InterPro" id="IPR013792">
    <property type="entry name" value="RNA3'P_cycl/enolpyr_Trfase_a/b"/>
</dbReference>
<dbReference type="GO" id="GO:0019277">
    <property type="term" value="P:UDP-N-acetylgalactosamine biosynthetic process"/>
    <property type="evidence" value="ECO:0007669"/>
    <property type="project" value="InterPro"/>
</dbReference>
<feature type="binding site" evidence="12">
    <location>
        <position position="97"/>
    </location>
    <ligand>
        <name>UDP-N-acetyl-alpha-D-glucosamine</name>
        <dbReference type="ChEBI" id="CHEBI:57705"/>
    </ligand>
</feature>
<feature type="domain" description="Enolpyruvate transferase" evidence="13">
    <location>
        <begin position="12"/>
        <end position="412"/>
    </location>
</feature>
<evidence type="ECO:0000313" key="15">
    <source>
        <dbReference type="Proteomes" id="UP000028481"/>
    </source>
</evidence>
<name>A0A075X097_9BACT</name>
<evidence type="ECO:0000256" key="10">
    <source>
        <dbReference type="ARBA" id="ARBA00038367"/>
    </source>
</evidence>
<dbReference type="InterPro" id="IPR005750">
    <property type="entry name" value="UDP_GlcNAc_COvinyl_MurA"/>
</dbReference>
<dbReference type="SUPFAM" id="SSF55205">
    <property type="entry name" value="EPT/RTPC-like"/>
    <property type="match status" value="1"/>
</dbReference>
<comment type="caution">
    <text evidence="12">Lacks conserved residue(s) required for the propagation of feature annotation.</text>
</comment>
<evidence type="ECO:0000256" key="12">
    <source>
        <dbReference type="HAMAP-Rule" id="MF_00111"/>
    </source>
</evidence>
<evidence type="ECO:0000256" key="3">
    <source>
        <dbReference type="ARBA" id="ARBA00022490"/>
    </source>
</evidence>
<keyword evidence="5 12" id="KW-0808">Transferase</keyword>
<evidence type="ECO:0000256" key="11">
    <source>
        <dbReference type="ARBA" id="ARBA00047527"/>
    </source>
</evidence>
<evidence type="ECO:0000256" key="1">
    <source>
        <dbReference type="ARBA" id="ARBA00004496"/>
    </source>
</evidence>
<dbReference type="InterPro" id="IPR050068">
    <property type="entry name" value="MurA_subfamily"/>
</dbReference>
<proteinExistence type="inferred from homology"/>
<organism evidence="14 15">
    <name type="scientific">Thermodesulfobacterium commune DSM 2178</name>
    <dbReference type="NCBI Taxonomy" id="289377"/>
    <lineage>
        <taxon>Bacteria</taxon>
        <taxon>Pseudomonadati</taxon>
        <taxon>Thermodesulfobacteriota</taxon>
        <taxon>Thermodesulfobacteria</taxon>
        <taxon>Thermodesulfobacteriales</taxon>
        <taxon>Thermodesulfobacteriaceae</taxon>
        <taxon>Thermodesulfobacterium</taxon>
    </lineage>
</organism>
<dbReference type="Pfam" id="PF00275">
    <property type="entry name" value="EPSP_synthase"/>
    <property type="match status" value="1"/>
</dbReference>
<dbReference type="STRING" id="289377.HL41_06640"/>
<keyword evidence="6 12" id="KW-0133">Cell shape</keyword>
<evidence type="ECO:0000256" key="4">
    <source>
        <dbReference type="ARBA" id="ARBA00022618"/>
    </source>
</evidence>
<dbReference type="RefSeq" id="WP_038062681.1">
    <property type="nucleotide sequence ID" value="NZ_CP008796.1"/>
</dbReference>
<evidence type="ECO:0000259" key="13">
    <source>
        <dbReference type="Pfam" id="PF00275"/>
    </source>
</evidence>
<feature type="active site" description="Proton donor" evidence="12">
    <location>
        <position position="121"/>
    </location>
</feature>
<gene>
    <name evidence="12" type="primary">murA</name>
    <name evidence="14" type="ORF">HL41_06640</name>
</gene>
<sequence length="424" mass="46105">MERVSERRYVIKGGYPLKGVVEVSGAKNAALPAIAATLLAPGEYRLKRVPKVRDVFCMLKILEFLGATWSFEKDALIINTSGINKTSVPYELATQIRASVLFLGALLGAKGEAEVPLPGGCAIGKRPIDLHLKGMEKLGAEISLYHGNLRVKALNLKGCEIVLDFPSVTATENLLMAASVAEGETVIKNAAKEPEVVFLAEVLKSMGAHIKGEGEDTIYVKGKKKLKPAHIEIIPDRIEAGTFLVLGGLLEENELEIKNVNLSYLEVPVSKLREIGVYVEKTGKRSCLVKREKSLKATKIVTAPYPGFPTDLQPIFTVLLTQAQGMSLVVENLFENRFLYVFELNRMGANIKLEDRTAIVNGVTPLFGSPVKATDLRAGAALVLAGLCAENTTTVYNVELIERGYENFVEKLQGLGAKIEVETL</sequence>
<dbReference type="Proteomes" id="UP000028481">
    <property type="component" value="Chromosome"/>
</dbReference>
<dbReference type="PANTHER" id="PTHR43783">
    <property type="entry name" value="UDP-N-ACETYLGLUCOSAMINE 1-CARBOXYVINYLTRANSFERASE"/>
    <property type="match status" value="1"/>
</dbReference>
<keyword evidence="15" id="KW-1185">Reference proteome</keyword>
<protein>
    <recommendedName>
        <fullName evidence="12">UDP-N-acetylglucosamine 1-carboxyvinyltransferase</fullName>
        <ecNumber evidence="12">2.5.1.7</ecNumber>
    </recommendedName>
    <alternativeName>
        <fullName evidence="12">Enoylpyruvate transferase</fullName>
    </alternativeName>
    <alternativeName>
        <fullName evidence="12">UDP-N-acetylglucosamine enolpyruvyl transferase</fullName>
        <shortName evidence="12">EPT</shortName>
    </alternativeName>
</protein>
<feature type="binding site" evidence="12">
    <location>
        <begin position="27"/>
        <end position="28"/>
    </location>
    <ligand>
        <name>phosphoenolpyruvate</name>
        <dbReference type="ChEBI" id="CHEBI:58702"/>
    </ligand>
</feature>
<comment type="catalytic activity">
    <reaction evidence="11 12">
        <text>phosphoenolpyruvate + UDP-N-acetyl-alpha-D-glucosamine = UDP-N-acetyl-3-O-(1-carboxyvinyl)-alpha-D-glucosamine + phosphate</text>
        <dbReference type="Rhea" id="RHEA:18681"/>
        <dbReference type="ChEBI" id="CHEBI:43474"/>
        <dbReference type="ChEBI" id="CHEBI:57705"/>
        <dbReference type="ChEBI" id="CHEBI:58702"/>
        <dbReference type="ChEBI" id="CHEBI:68483"/>
        <dbReference type="EC" id="2.5.1.7"/>
    </reaction>
</comment>
<dbReference type="PaxDb" id="289377-HL41_06640"/>
<dbReference type="EC" id="2.5.1.7" evidence="12"/>
<comment type="pathway">
    <text evidence="2 12">Cell wall biogenesis; peptidoglycan biosynthesis.</text>
</comment>
<reference evidence="14 15" key="1">
    <citation type="journal article" date="2015" name="Genome Announc.">
        <title>Genome Sequence of a Sulfate-Reducing Thermophilic Bacterium, Thermodesulfobacterium commune DSM 2178T (Phylum Thermodesulfobacteria).</title>
        <authorList>
            <person name="Bhatnagar S."/>
            <person name="Badger J.H."/>
            <person name="Madupu R."/>
            <person name="Khouri H.M."/>
            <person name="O'Connor E.M."/>
            <person name="Robb F.T."/>
            <person name="Ward N.L."/>
            <person name="Eisen J.A."/>
        </authorList>
    </citation>
    <scope>NUCLEOTIDE SEQUENCE [LARGE SCALE GENOMIC DNA]</scope>
    <source>
        <strain evidence="14 15">DSM 2178</strain>
    </source>
</reference>
<dbReference type="GO" id="GO:0008360">
    <property type="term" value="P:regulation of cell shape"/>
    <property type="evidence" value="ECO:0007669"/>
    <property type="project" value="UniProtKB-KW"/>
</dbReference>
<dbReference type="eggNOG" id="COG0766">
    <property type="taxonomic scope" value="Bacteria"/>
</dbReference>
<keyword evidence="3 12" id="KW-0963">Cytoplasm</keyword>
<evidence type="ECO:0000313" key="14">
    <source>
        <dbReference type="EMBL" id="AIH04417.1"/>
    </source>
</evidence>
<feature type="binding site" evidence="12">
    <location>
        <position position="333"/>
    </location>
    <ligand>
        <name>UDP-N-acetyl-alpha-D-glucosamine</name>
        <dbReference type="ChEBI" id="CHEBI:57705"/>
    </ligand>
</feature>
<accession>A0A075X097</accession>